<gene>
    <name evidence="1" type="ORF">NOX80_16995</name>
</gene>
<proteinExistence type="predicted"/>
<dbReference type="RefSeq" id="WP_256551008.1">
    <property type="nucleotide sequence ID" value="NZ_CP101751.1"/>
</dbReference>
<evidence type="ECO:0008006" key="3">
    <source>
        <dbReference type="Google" id="ProtNLM"/>
    </source>
</evidence>
<accession>A0ABY5ISM9</accession>
<dbReference type="Proteomes" id="UP001059844">
    <property type="component" value="Chromosome"/>
</dbReference>
<name>A0ABY5ISM9_9FLAO</name>
<keyword evidence="2" id="KW-1185">Reference proteome</keyword>
<evidence type="ECO:0000313" key="2">
    <source>
        <dbReference type="Proteomes" id="UP001059844"/>
    </source>
</evidence>
<protein>
    <recommendedName>
        <fullName evidence="3">DUF1795 domain-containing protein</fullName>
    </recommendedName>
</protein>
<sequence length="209" mass="24429">MTQKIYLLFCFITTIALQNSYGQSAVPKKFHSKDFNWTITIPDNFETVSKSDWTKIQNRGQQAIEDTFDQEIDNQSVNIFVFKNDQFNYFEACHQPFDPKIDGNYVQSCKDVNNLLYKVMQEQLPGSPIDTLRTVEKIDNLEFQVFKIAQTLPNQKTFTMIMYNRLFGKKELAVNIMYMDEAKGKQMLSSWRNSTFLKKVPKAAIKNKK</sequence>
<evidence type="ECO:0000313" key="1">
    <source>
        <dbReference type="EMBL" id="UUC45311.1"/>
    </source>
</evidence>
<dbReference type="EMBL" id="CP101751">
    <property type="protein sequence ID" value="UUC45311.1"/>
    <property type="molecule type" value="Genomic_DNA"/>
</dbReference>
<organism evidence="1 2">
    <name type="scientific">Flavobacterium cerinum</name>
    <dbReference type="NCBI Taxonomy" id="2502784"/>
    <lineage>
        <taxon>Bacteria</taxon>
        <taxon>Pseudomonadati</taxon>
        <taxon>Bacteroidota</taxon>
        <taxon>Flavobacteriia</taxon>
        <taxon>Flavobacteriales</taxon>
        <taxon>Flavobacteriaceae</taxon>
        <taxon>Flavobacterium</taxon>
    </lineage>
</organism>
<reference evidence="1" key="1">
    <citation type="submission" date="2022-07" db="EMBL/GenBank/DDBJ databases">
        <title>Isolation, identification, and degradation of a PFOSA degrading strain from sewage treatment plant.</title>
        <authorList>
            <person name="Zhang L."/>
            <person name="Huo Y."/>
        </authorList>
    </citation>
    <scope>NUCLEOTIDE SEQUENCE</scope>
    <source>
        <strain evidence="1">C1</strain>
    </source>
</reference>